<evidence type="ECO:0000313" key="2">
    <source>
        <dbReference type="EMBL" id="SBT57824.1"/>
    </source>
</evidence>
<gene>
    <name evidence="1" type="ORF">POVWA1_052110</name>
    <name evidence="2" type="ORF">POVWA2_081800</name>
</gene>
<dbReference type="AlphaFoldDB" id="A0A1A8ZNX0"/>
<name>A0A1A8ZNX0_PLAOA</name>
<dbReference type="Proteomes" id="UP000078555">
    <property type="component" value="Unassembled WGS sequence"/>
</dbReference>
<dbReference type="EMBL" id="FLRE01002017">
    <property type="protein sequence ID" value="SBT57824.1"/>
    <property type="molecule type" value="Genomic_DNA"/>
</dbReference>
<evidence type="ECO:0000313" key="4">
    <source>
        <dbReference type="Proteomes" id="UP000078555"/>
    </source>
</evidence>
<evidence type="ECO:0000313" key="3">
    <source>
        <dbReference type="Proteomes" id="UP000078550"/>
    </source>
</evidence>
<protein>
    <submittedName>
        <fullName evidence="1">Uncharacterized protein</fullName>
    </submittedName>
</protein>
<evidence type="ECO:0000313" key="1">
    <source>
        <dbReference type="EMBL" id="SBT45570.1"/>
    </source>
</evidence>
<accession>A0A1A8ZNX0</accession>
<proteinExistence type="predicted"/>
<sequence length="92" mass="10536">MAHILQHGGGKCCQSAHLLFIPSEHPSPFSHSHQKGISTHLLYISFYLTFAKDAFLLGERVAQGNLRKNKILFDRRRKTRNTVIKRFCTKEG</sequence>
<reference evidence="1" key="1">
    <citation type="submission" date="2016-05" db="EMBL/GenBank/DDBJ databases">
        <authorList>
            <person name="Lavstsen T."/>
            <person name="Jespersen J.S."/>
        </authorList>
    </citation>
    <scope>NUCLEOTIDE SEQUENCE [LARGE SCALE GENOMIC DNA]</scope>
</reference>
<organism evidence="1 4">
    <name type="scientific">Plasmodium ovale wallikeri</name>
    <dbReference type="NCBI Taxonomy" id="864142"/>
    <lineage>
        <taxon>Eukaryota</taxon>
        <taxon>Sar</taxon>
        <taxon>Alveolata</taxon>
        <taxon>Apicomplexa</taxon>
        <taxon>Aconoidasida</taxon>
        <taxon>Haemosporida</taxon>
        <taxon>Plasmodiidae</taxon>
        <taxon>Plasmodium</taxon>
        <taxon>Plasmodium (Plasmodium)</taxon>
    </lineage>
</organism>
<reference evidence="3 4" key="2">
    <citation type="submission" date="2016-05" db="EMBL/GenBank/DDBJ databases">
        <authorList>
            <person name="Naeem Raeece"/>
        </authorList>
    </citation>
    <scope>NUCLEOTIDE SEQUENCE [LARGE SCALE GENOMIC DNA]</scope>
</reference>
<dbReference type="Proteomes" id="UP000078550">
    <property type="component" value="Unassembled WGS sequence"/>
</dbReference>
<dbReference type="EMBL" id="FLRD01000137">
    <property type="protein sequence ID" value="SBT45570.1"/>
    <property type="molecule type" value="Genomic_DNA"/>
</dbReference>
<keyword evidence="4" id="KW-1185">Reference proteome</keyword>